<keyword evidence="2" id="KW-1185">Reference proteome</keyword>
<protein>
    <submittedName>
        <fullName evidence="1">Uncharacterized protein</fullName>
    </submittedName>
</protein>
<sequence length="77" mass="8506">MGDHSNQFAQGPRTCAAFKPLHNHGQRAIGHGNTGCWLDSANSQAFVQTITSCLRLLTDCTVYNFVLAILVFEYLSF</sequence>
<organism evidence="1 2">
    <name type="scientific">Parelaphostrongylus tenuis</name>
    <name type="common">Meningeal worm</name>
    <dbReference type="NCBI Taxonomy" id="148309"/>
    <lineage>
        <taxon>Eukaryota</taxon>
        <taxon>Metazoa</taxon>
        <taxon>Ecdysozoa</taxon>
        <taxon>Nematoda</taxon>
        <taxon>Chromadorea</taxon>
        <taxon>Rhabditida</taxon>
        <taxon>Rhabditina</taxon>
        <taxon>Rhabditomorpha</taxon>
        <taxon>Strongyloidea</taxon>
        <taxon>Metastrongylidae</taxon>
        <taxon>Parelaphostrongylus</taxon>
    </lineage>
</organism>
<dbReference type="EMBL" id="JAHQIW010007157">
    <property type="protein sequence ID" value="KAJ1372556.1"/>
    <property type="molecule type" value="Genomic_DNA"/>
</dbReference>
<name>A0AAD5RAK7_PARTN</name>
<evidence type="ECO:0000313" key="1">
    <source>
        <dbReference type="EMBL" id="KAJ1372556.1"/>
    </source>
</evidence>
<gene>
    <name evidence="1" type="ORF">KIN20_034739</name>
</gene>
<dbReference type="Proteomes" id="UP001196413">
    <property type="component" value="Unassembled WGS sequence"/>
</dbReference>
<evidence type="ECO:0000313" key="2">
    <source>
        <dbReference type="Proteomes" id="UP001196413"/>
    </source>
</evidence>
<reference evidence="1" key="1">
    <citation type="submission" date="2021-06" db="EMBL/GenBank/DDBJ databases">
        <title>Parelaphostrongylus tenuis whole genome reference sequence.</title>
        <authorList>
            <person name="Garwood T.J."/>
            <person name="Larsen P.A."/>
            <person name="Fountain-Jones N.M."/>
            <person name="Garbe J.R."/>
            <person name="Macchietto M.G."/>
            <person name="Kania S.A."/>
            <person name="Gerhold R.W."/>
            <person name="Richards J.E."/>
            <person name="Wolf T.M."/>
        </authorList>
    </citation>
    <scope>NUCLEOTIDE SEQUENCE</scope>
    <source>
        <strain evidence="1">MNPRO001-30</strain>
        <tissue evidence="1">Meninges</tissue>
    </source>
</reference>
<accession>A0AAD5RAK7</accession>
<comment type="caution">
    <text evidence="1">The sequence shown here is derived from an EMBL/GenBank/DDBJ whole genome shotgun (WGS) entry which is preliminary data.</text>
</comment>
<proteinExistence type="predicted"/>
<dbReference type="AlphaFoldDB" id="A0AAD5RAK7"/>